<dbReference type="PANTHER" id="PTHR35525">
    <property type="entry name" value="BLL6575 PROTEIN"/>
    <property type="match status" value="1"/>
</dbReference>
<protein>
    <recommendedName>
        <fullName evidence="1">Zinc finger CGNR domain-containing protein</fullName>
    </recommendedName>
</protein>
<accession>A0A1K0FIF4</accession>
<proteinExistence type="predicted"/>
<dbReference type="EMBL" id="MEIA01000215">
    <property type="protein sequence ID" value="OJF12520.1"/>
    <property type="molecule type" value="Genomic_DNA"/>
</dbReference>
<dbReference type="SUPFAM" id="SSF160904">
    <property type="entry name" value="Jann2411-like"/>
    <property type="match status" value="1"/>
</dbReference>
<dbReference type="AlphaFoldDB" id="A0A1K0FIF4"/>
<dbReference type="Gene3D" id="1.10.3300.10">
    <property type="entry name" value="Jann2411-like domain"/>
    <property type="match status" value="1"/>
</dbReference>
<evidence type="ECO:0000313" key="3">
    <source>
        <dbReference type="Proteomes" id="UP000182486"/>
    </source>
</evidence>
<evidence type="ECO:0000313" key="2">
    <source>
        <dbReference type="EMBL" id="OJF12520.1"/>
    </source>
</evidence>
<dbReference type="InterPro" id="IPR023286">
    <property type="entry name" value="ABATE_dom_sf"/>
</dbReference>
<evidence type="ECO:0000259" key="1">
    <source>
        <dbReference type="Pfam" id="PF11706"/>
    </source>
</evidence>
<dbReference type="InterPro" id="IPR021005">
    <property type="entry name" value="Znf_CGNR"/>
</dbReference>
<dbReference type="Pfam" id="PF07336">
    <property type="entry name" value="ABATE"/>
    <property type="match status" value="1"/>
</dbReference>
<feature type="domain" description="Zinc finger CGNR" evidence="1">
    <location>
        <begin position="158"/>
        <end position="197"/>
    </location>
</feature>
<dbReference type="Proteomes" id="UP000182486">
    <property type="component" value="Unassembled WGS sequence"/>
</dbReference>
<comment type="caution">
    <text evidence="2">The sequence shown here is derived from an EMBL/GenBank/DDBJ whole genome shotgun (WGS) entry which is preliminary data.</text>
</comment>
<organism evidence="2 3">
    <name type="scientific">Couchioplanes caeruleus subsp. caeruleus</name>
    <dbReference type="NCBI Taxonomy" id="56427"/>
    <lineage>
        <taxon>Bacteria</taxon>
        <taxon>Bacillati</taxon>
        <taxon>Actinomycetota</taxon>
        <taxon>Actinomycetes</taxon>
        <taxon>Micromonosporales</taxon>
        <taxon>Micromonosporaceae</taxon>
        <taxon>Couchioplanes</taxon>
    </lineage>
</organism>
<sequence length="214" mass="22976">MRESAKPRGSGRDVSPAPGADRYVALDFANSVVTVAGGHVLDLLDTPQAANRWLTERDLAPAEAGMREQCAAQLRRLREHIRSLIAAVVAGRPAPGSAIEAINEAMTRVSTAAVLRWDSAHGLHRQAAHPTTQIVEHALAVLAADAAELLTGDDAQLLTACGSPPCRRYLLRTHRRRHWCSVRCGDRARAARAYARRAARPGEASPAPVEVQAP</sequence>
<name>A0A1K0FIF4_9ACTN</name>
<dbReference type="PANTHER" id="PTHR35525:SF3">
    <property type="entry name" value="BLL6575 PROTEIN"/>
    <property type="match status" value="1"/>
</dbReference>
<keyword evidence="3" id="KW-1185">Reference proteome</keyword>
<reference evidence="2 3" key="1">
    <citation type="submission" date="2016-09" db="EMBL/GenBank/DDBJ databases">
        <title>Couchioplanes caeruleus draft genome sequence.</title>
        <authorList>
            <person name="Sheehan J."/>
            <person name="Caffrey P."/>
        </authorList>
    </citation>
    <scope>NUCLEOTIDE SEQUENCE [LARGE SCALE GENOMIC DNA]</scope>
    <source>
        <strain evidence="2 3">DSM 43634</strain>
    </source>
</reference>
<dbReference type="Pfam" id="PF11706">
    <property type="entry name" value="zf-CGNR"/>
    <property type="match status" value="1"/>
</dbReference>
<gene>
    <name evidence="2" type="ORF">BG844_20120</name>
</gene>
<dbReference type="InterPro" id="IPR010852">
    <property type="entry name" value="ABATE"/>
</dbReference>